<dbReference type="RefSeq" id="WP_352888945.1">
    <property type="nucleotide sequence ID" value="NZ_JBEPIJ010000008.1"/>
</dbReference>
<comment type="caution">
    <text evidence="2">The sequence shown here is derived from an EMBL/GenBank/DDBJ whole genome shotgun (WGS) entry which is preliminary data.</text>
</comment>
<reference evidence="2 3" key="1">
    <citation type="submission" date="2024-06" db="EMBL/GenBank/DDBJ databases">
        <authorList>
            <person name="Li Z."/>
            <person name="Jiang Y."/>
        </authorList>
    </citation>
    <scope>NUCLEOTIDE SEQUENCE [LARGE SCALE GENOMIC DNA]</scope>
    <source>
        <strain evidence="2 3">HSW-8</strain>
    </source>
</reference>
<organism evidence="2 3">
    <name type="scientific">Sinimarinibacterium thermocellulolyticum</name>
    <dbReference type="NCBI Taxonomy" id="3170016"/>
    <lineage>
        <taxon>Bacteria</taxon>
        <taxon>Pseudomonadati</taxon>
        <taxon>Pseudomonadota</taxon>
        <taxon>Gammaproteobacteria</taxon>
        <taxon>Nevskiales</taxon>
        <taxon>Nevskiaceae</taxon>
        <taxon>Sinimarinibacterium</taxon>
    </lineage>
</organism>
<evidence type="ECO:0000256" key="1">
    <source>
        <dbReference type="SAM" id="SignalP"/>
    </source>
</evidence>
<evidence type="ECO:0000313" key="3">
    <source>
        <dbReference type="Proteomes" id="UP001465331"/>
    </source>
</evidence>
<dbReference type="EMBL" id="JBEPIJ010000008">
    <property type="protein sequence ID" value="MES0874011.1"/>
    <property type="molecule type" value="Genomic_DNA"/>
</dbReference>
<proteinExistence type="predicted"/>
<evidence type="ECO:0000313" key="2">
    <source>
        <dbReference type="EMBL" id="MES0874011.1"/>
    </source>
</evidence>
<evidence type="ECO:0008006" key="4">
    <source>
        <dbReference type="Google" id="ProtNLM"/>
    </source>
</evidence>
<accession>A0ABV2A9S3</accession>
<keyword evidence="3" id="KW-1185">Reference proteome</keyword>
<sequence>MRNLITAVLLALAASTTAHAQPGPMTSRPIRMPDGTLLQLGATEAQVLAKFKRAPDREVTLENQFGGAVGQRWIYIEPGYSGRVVTVEFAGGRVTALREERLK</sequence>
<name>A0ABV2A9S3_9GAMM</name>
<keyword evidence="1" id="KW-0732">Signal</keyword>
<gene>
    <name evidence="2" type="ORF">ABSH63_08350</name>
</gene>
<dbReference type="Proteomes" id="UP001465331">
    <property type="component" value="Unassembled WGS sequence"/>
</dbReference>
<feature type="signal peptide" evidence="1">
    <location>
        <begin position="1"/>
        <end position="20"/>
    </location>
</feature>
<feature type="chain" id="PRO_5046435932" description="Lipoprotein SmpA/OmlA domain-containing protein" evidence="1">
    <location>
        <begin position="21"/>
        <end position="103"/>
    </location>
</feature>
<protein>
    <recommendedName>
        <fullName evidence="4">Lipoprotein SmpA/OmlA domain-containing protein</fullName>
    </recommendedName>
</protein>